<dbReference type="EMBL" id="CM055094">
    <property type="protein sequence ID" value="KAJ7562655.1"/>
    <property type="molecule type" value="Genomic_DNA"/>
</dbReference>
<organism evidence="1 2">
    <name type="scientific">Diphasiastrum complanatum</name>
    <name type="common">Issler's clubmoss</name>
    <name type="synonym">Lycopodium complanatum</name>
    <dbReference type="NCBI Taxonomy" id="34168"/>
    <lineage>
        <taxon>Eukaryota</taxon>
        <taxon>Viridiplantae</taxon>
        <taxon>Streptophyta</taxon>
        <taxon>Embryophyta</taxon>
        <taxon>Tracheophyta</taxon>
        <taxon>Lycopodiopsida</taxon>
        <taxon>Lycopodiales</taxon>
        <taxon>Lycopodiaceae</taxon>
        <taxon>Lycopodioideae</taxon>
        <taxon>Diphasiastrum</taxon>
    </lineage>
</organism>
<sequence length="391" mass="44324">MWLDLSWYYNAKGWVKKRRKAILWAAAVTGGGVCVYYAASWYRVGMKMRDEEASRLAVLHKEAEERVEAQLQYHFESIQQISDSTTLPSVLPHLRDRLFSLVDLSGLTERLVAGKGDPQALSHQEKMQLWYRLKILSFTRTMSAMSAVGLLDLFVRIQLNILGRRMYIDTARDLSATEGQDLEGNLYISCQHRFLAFAEFLPHVGLDRLVKDIQFAVEKIMKSIPLKQPFDSYGLRDLFSQILASFMSQQLEWEMYVLPTDDILSDDLEATVTEADAEYSSKVRFMSTDDRHDFNTLMAETRAIISSAEFHSALEAVFDVMLNEAMAKYEEGFFGSSTRGIPLAKLLPYVANLASSFLEHAENNAFILAVASHPKVQSFCAMVYASSAPEI</sequence>
<reference evidence="2" key="1">
    <citation type="journal article" date="2024" name="Proc. Natl. Acad. Sci. U.S.A.">
        <title>Extraordinary preservation of gene collinearity over three hundred million years revealed in homosporous lycophytes.</title>
        <authorList>
            <person name="Li C."/>
            <person name="Wickell D."/>
            <person name="Kuo L.Y."/>
            <person name="Chen X."/>
            <person name="Nie B."/>
            <person name="Liao X."/>
            <person name="Peng D."/>
            <person name="Ji J."/>
            <person name="Jenkins J."/>
            <person name="Williams M."/>
            <person name="Shu S."/>
            <person name="Plott C."/>
            <person name="Barry K."/>
            <person name="Rajasekar S."/>
            <person name="Grimwood J."/>
            <person name="Han X."/>
            <person name="Sun S."/>
            <person name="Hou Z."/>
            <person name="He W."/>
            <person name="Dai G."/>
            <person name="Sun C."/>
            <person name="Schmutz J."/>
            <person name="Leebens-Mack J.H."/>
            <person name="Li F.W."/>
            <person name="Wang L."/>
        </authorList>
    </citation>
    <scope>NUCLEOTIDE SEQUENCE [LARGE SCALE GENOMIC DNA]</scope>
    <source>
        <strain evidence="2">cv. PW_Plant_1</strain>
    </source>
</reference>
<proteinExistence type="predicted"/>
<comment type="caution">
    <text evidence="1">The sequence shown here is derived from an EMBL/GenBank/DDBJ whole genome shotgun (WGS) entry which is preliminary data.</text>
</comment>
<gene>
    <name evidence="1" type="ORF">O6H91_03G078900</name>
</gene>
<evidence type="ECO:0000313" key="2">
    <source>
        <dbReference type="Proteomes" id="UP001162992"/>
    </source>
</evidence>
<dbReference type="Proteomes" id="UP001162992">
    <property type="component" value="Chromosome 3"/>
</dbReference>
<accession>A0ACC2E8F3</accession>
<keyword evidence="2" id="KW-1185">Reference proteome</keyword>
<evidence type="ECO:0000313" key="1">
    <source>
        <dbReference type="EMBL" id="KAJ7562655.1"/>
    </source>
</evidence>
<name>A0ACC2E8F3_DIPCM</name>
<protein>
    <submittedName>
        <fullName evidence="1">Uncharacterized protein</fullName>
    </submittedName>
</protein>